<feature type="transmembrane region" description="Helical" evidence="1">
    <location>
        <begin position="83"/>
        <end position="101"/>
    </location>
</feature>
<feature type="signal peptide" evidence="2">
    <location>
        <begin position="1"/>
        <end position="21"/>
    </location>
</feature>
<keyword evidence="4" id="KW-1185">Reference proteome</keyword>
<name>A0A5C4M768_9PSEU</name>
<dbReference type="EMBL" id="VDFW01000006">
    <property type="protein sequence ID" value="TNC27475.1"/>
    <property type="molecule type" value="Genomic_DNA"/>
</dbReference>
<reference evidence="3 4" key="1">
    <citation type="submission" date="2019-06" db="EMBL/GenBank/DDBJ databases">
        <title>Amycolatopsis alkalitolerans sp. nov., isolated from Gastrodia elata Blume.</title>
        <authorList>
            <person name="Narsing Rao M.P."/>
            <person name="Li W.J."/>
        </authorList>
    </citation>
    <scope>NUCLEOTIDE SEQUENCE [LARGE SCALE GENOMIC DNA]</scope>
    <source>
        <strain evidence="3 4">SYSUP0005</strain>
    </source>
</reference>
<protein>
    <submittedName>
        <fullName evidence="3">Uncharacterized protein</fullName>
    </submittedName>
</protein>
<keyword evidence="1" id="KW-1133">Transmembrane helix</keyword>
<organism evidence="3 4">
    <name type="scientific">Amycolatopsis alkalitolerans</name>
    <dbReference type="NCBI Taxonomy" id="2547244"/>
    <lineage>
        <taxon>Bacteria</taxon>
        <taxon>Bacillati</taxon>
        <taxon>Actinomycetota</taxon>
        <taxon>Actinomycetes</taxon>
        <taxon>Pseudonocardiales</taxon>
        <taxon>Pseudonocardiaceae</taxon>
        <taxon>Amycolatopsis</taxon>
    </lineage>
</organism>
<keyword evidence="1" id="KW-0472">Membrane</keyword>
<feature type="transmembrane region" description="Helical" evidence="1">
    <location>
        <begin position="53"/>
        <end position="77"/>
    </location>
</feature>
<feature type="chain" id="PRO_5022878855" evidence="2">
    <location>
        <begin position="22"/>
        <end position="159"/>
    </location>
</feature>
<feature type="transmembrane region" description="Helical" evidence="1">
    <location>
        <begin position="113"/>
        <end position="133"/>
    </location>
</feature>
<dbReference type="AlphaFoldDB" id="A0A5C4M768"/>
<dbReference type="OrthoDB" id="3689195at2"/>
<sequence length="159" mass="16099">MRGGLLALCSAALAITAHALADGGMPDTALTVVLTVLIGWIGAALAEKTSGLLGVLTVLGVAQVAMHLLLCVVMGHMAMPGPGMYLTHAVATACTAALFSHAESMMGIAVARLWLLLPIVWHAAPVAGAPILAPAAPDIPALPVLLNLAHRRRGPPVCS</sequence>
<gene>
    <name evidence="3" type="ORF">FG385_09670</name>
</gene>
<evidence type="ECO:0000313" key="3">
    <source>
        <dbReference type="EMBL" id="TNC27475.1"/>
    </source>
</evidence>
<keyword evidence="1" id="KW-0812">Transmembrane</keyword>
<feature type="transmembrane region" description="Helical" evidence="1">
    <location>
        <begin position="29"/>
        <end position="46"/>
    </location>
</feature>
<accession>A0A5C4M768</accession>
<dbReference type="Proteomes" id="UP000305546">
    <property type="component" value="Unassembled WGS sequence"/>
</dbReference>
<evidence type="ECO:0000256" key="2">
    <source>
        <dbReference type="SAM" id="SignalP"/>
    </source>
</evidence>
<comment type="caution">
    <text evidence="3">The sequence shown here is derived from an EMBL/GenBank/DDBJ whole genome shotgun (WGS) entry which is preliminary data.</text>
</comment>
<proteinExistence type="predicted"/>
<evidence type="ECO:0000256" key="1">
    <source>
        <dbReference type="SAM" id="Phobius"/>
    </source>
</evidence>
<keyword evidence="2" id="KW-0732">Signal</keyword>
<evidence type="ECO:0000313" key="4">
    <source>
        <dbReference type="Proteomes" id="UP000305546"/>
    </source>
</evidence>